<dbReference type="PANTHER" id="PTHR38248">
    <property type="entry name" value="FUNK1 6"/>
    <property type="match status" value="1"/>
</dbReference>
<dbReference type="PANTHER" id="PTHR38248:SF2">
    <property type="entry name" value="FUNK1 11"/>
    <property type="match status" value="1"/>
</dbReference>
<evidence type="ECO:0000256" key="1">
    <source>
        <dbReference type="SAM" id="MobiDB-lite"/>
    </source>
</evidence>
<dbReference type="STRING" id="743788.S8EE90"/>
<organism evidence="3 4">
    <name type="scientific">Fomitopsis schrenkii</name>
    <name type="common">Brown rot fungus</name>
    <dbReference type="NCBI Taxonomy" id="2126942"/>
    <lineage>
        <taxon>Eukaryota</taxon>
        <taxon>Fungi</taxon>
        <taxon>Dikarya</taxon>
        <taxon>Basidiomycota</taxon>
        <taxon>Agaricomycotina</taxon>
        <taxon>Agaricomycetes</taxon>
        <taxon>Polyporales</taxon>
        <taxon>Fomitopsis</taxon>
    </lineage>
</organism>
<gene>
    <name evidence="3" type="ORF">FOMPIDRAFT_1116247</name>
</gene>
<dbReference type="AlphaFoldDB" id="S8EE90"/>
<evidence type="ECO:0000259" key="2">
    <source>
        <dbReference type="Pfam" id="PF17667"/>
    </source>
</evidence>
<dbReference type="HOGENOM" id="CLU_010865_0_0_1"/>
<keyword evidence="4" id="KW-1185">Reference proteome</keyword>
<dbReference type="EMBL" id="KE504130">
    <property type="protein sequence ID" value="EPT03307.1"/>
    <property type="molecule type" value="Genomic_DNA"/>
</dbReference>
<reference evidence="3 4" key="1">
    <citation type="journal article" date="2012" name="Science">
        <title>The Paleozoic origin of enzymatic lignin decomposition reconstructed from 31 fungal genomes.</title>
        <authorList>
            <person name="Floudas D."/>
            <person name="Binder M."/>
            <person name="Riley R."/>
            <person name="Barry K."/>
            <person name="Blanchette R.A."/>
            <person name="Henrissat B."/>
            <person name="Martinez A.T."/>
            <person name="Otillar R."/>
            <person name="Spatafora J.W."/>
            <person name="Yadav J.S."/>
            <person name="Aerts A."/>
            <person name="Benoit I."/>
            <person name="Boyd A."/>
            <person name="Carlson A."/>
            <person name="Copeland A."/>
            <person name="Coutinho P.M."/>
            <person name="de Vries R.P."/>
            <person name="Ferreira P."/>
            <person name="Findley K."/>
            <person name="Foster B."/>
            <person name="Gaskell J."/>
            <person name="Glotzer D."/>
            <person name="Gorecki P."/>
            <person name="Heitman J."/>
            <person name="Hesse C."/>
            <person name="Hori C."/>
            <person name="Igarashi K."/>
            <person name="Jurgens J.A."/>
            <person name="Kallen N."/>
            <person name="Kersten P."/>
            <person name="Kohler A."/>
            <person name="Kuees U."/>
            <person name="Kumar T.K.A."/>
            <person name="Kuo A."/>
            <person name="LaButti K."/>
            <person name="Larrondo L.F."/>
            <person name="Lindquist E."/>
            <person name="Ling A."/>
            <person name="Lombard V."/>
            <person name="Lucas S."/>
            <person name="Lundell T."/>
            <person name="Martin R."/>
            <person name="McLaughlin D.J."/>
            <person name="Morgenstern I."/>
            <person name="Morin E."/>
            <person name="Murat C."/>
            <person name="Nagy L.G."/>
            <person name="Nolan M."/>
            <person name="Ohm R.A."/>
            <person name="Patyshakuliyeva A."/>
            <person name="Rokas A."/>
            <person name="Ruiz-Duenas F.J."/>
            <person name="Sabat G."/>
            <person name="Salamov A."/>
            <person name="Samejima M."/>
            <person name="Schmutz J."/>
            <person name="Slot J.C."/>
            <person name="St John F."/>
            <person name="Stenlid J."/>
            <person name="Sun H."/>
            <person name="Sun S."/>
            <person name="Syed K."/>
            <person name="Tsang A."/>
            <person name="Wiebenga A."/>
            <person name="Young D."/>
            <person name="Pisabarro A."/>
            <person name="Eastwood D.C."/>
            <person name="Martin F."/>
            <person name="Cullen D."/>
            <person name="Grigoriev I.V."/>
            <person name="Hibbett D.S."/>
        </authorList>
    </citation>
    <scope>NUCLEOTIDE SEQUENCE</scope>
    <source>
        <strain evidence="4">FP-58527</strain>
    </source>
</reference>
<proteinExistence type="predicted"/>
<evidence type="ECO:0000313" key="4">
    <source>
        <dbReference type="Proteomes" id="UP000015241"/>
    </source>
</evidence>
<feature type="compositionally biased region" description="Basic and acidic residues" evidence="1">
    <location>
        <begin position="738"/>
        <end position="747"/>
    </location>
</feature>
<evidence type="ECO:0000313" key="3">
    <source>
        <dbReference type="EMBL" id="EPT03307.1"/>
    </source>
</evidence>
<name>S8EE90_FOMSC</name>
<dbReference type="InterPro" id="IPR040976">
    <property type="entry name" value="Pkinase_fungal"/>
</dbReference>
<dbReference type="eggNOG" id="ENOG502SXF9">
    <property type="taxonomic scope" value="Eukaryota"/>
</dbReference>
<feature type="domain" description="Fungal-type protein kinase" evidence="2">
    <location>
        <begin position="126"/>
        <end position="558"/>
    </location>
</feature>
<dbReference type="Pfam" id="PF17667">
    <property type="entry name" value="Pkinase_fungal"/>
    <property type="match status" value="1"/>
</dbReference>
<dbReference type="InParanoid" id="S8EE90"/>
<feature type="region of interest" description="Disordered" evidence="1">
    <location>
        <begin position="724"/>
        <end position="784"/>
    </location>
</feature>
<dbReference type="Proteomes" id="UP000015241">
    <property type="component" value="Unassembled WGS sequence"/>
</dbReference>
<protein>
    <recommendedName>
        <fullName evidence="2">Fungal-type protein kinase domain-containing protein</fullName>
    </recommendedName>
</protein>
<feature type="compositionally biased region" description="Basic and acidic residues" evidence="1">
    <location>
        <begin position="756"/>
        <end position="766"/>
    </location>
</feature>
<accession>S8EE90</accession>
<sequence>MRQSDVRQTSHKTQRAWKGEIAGRMILCTKPIEQFLDAFVPGEKPTKNAATVAFDMPKDARKKSDLYKPLCDGLTKLVAGFPGSNKLVFKNHNHTRTKFPYKKYHSEDHITRPDVIASFPGESDIDPHPDKWRNISLAVEAKLKESEDPMKSYSDEHELTLVQLAKSARNILVSQSRLFVFVVGIYGSLARIFRFDHAGAVCSRAFNYTASDGTPSRPMYEFLWRCTHPIAKGSSFVGDDPTVRCIKAGDHASIASKLRDKGIEIRDATETAKAYRYITVGGTNKDTKRYLAYELLFMNPHLISRATTVWKAIEVDERGDPIGSPVVIKDAWRQLVRAKEIDHYEAIFTSADATEEVFGVAHFLCGDDLSAEEHVAMECGKPGGLGVGHLTVTARHAVKPAHSHNERSHSRLVLGTVGVPLSQFKSTKELAEAFRDAVKGHQEAFEKGMLHRDISEGNDPDVPYEGFVQDFDYSLNWQRFLVRLGLAHTWEDWDNFVRAECEAVARREEAARLEEASRRAHKMATGTLYFKAIDLLSPGDVVHEARHDLAFFWLLIWILLCHTIHILGLGTCEHLFNHDDEAVCRLMKAGWFDVADVHEYVDNEPLAQLVSEFAIACKTNYRTEFAEPSDPLTYKKVIDIFEKALALESWPTIGDEAVSHDVLEFNKPPRQSGSRLESNLDNSRINSRSFLGVEPSNNLPGRQEDDQALASGLSLRRSRRLANTLAKVGSHSRKRPREARDDEGHERRVLRRRADKAHESENEQRAPRRRRAGWTEGFDSSSWS</sequence>
<dbReference type="OrthoDB" id="3270165at2759"/>